<evidence type="ECO:0000313" key="10">
    <source>
        <dbReference type="EMBL" id="KAK0065519.1"/>
    </source>
</evidence>
<keyword evidence="11" id="KW-1185">Reference proteome</keyword>
<proteinExistence type="inferred from homology"/>
<evidence type="ECO:0000256" key="7">
    <source>
        <dbReference type="SAM" id="SignalP"/>
    </source>
</evidence>
<dbReference type="InterPro" id="IPR007867">
    <property type="entry name" value="GMC_OxRtase_C"/>
</dbReference>
<sequence length="577" mass="64043">MWKAHFVVFVALAAVLIHYYLNKDQGKGNQFTQRPRDFYDYIIVGAGSAGAVLANRLSEDADVTVLLVEAGGDDRGIADISTPGLALSIQKKSDLVRTFATEPNTQKYKGLPNGQSIWPRGRVLGGSSSVNYMHYVRGSSHDFHQWANYSRDPNWGYDHVLSYFRKSQKVTDQSLSESTKYHSRSGVMGVSKVKATSLFSSKVLKGFQEMGFPLNDDYNGKSMDGISTLQVTLENGIRSSTSKAFLHPILDRPNLDIMVNAFVQKVIIKDNHAEGVEVIFQSKKYVVKSNKEIILSAGAIQSPQILMLSGIGPKKHLEELGIPVVVDLPVGQNLQDHVFSHFQFSLKEPSSPWFSKLSLLSSIEYLVFKTGQLSTFGVEVNLFTSISEQARAIDWPELHIIFLPICFSAQLSSCWTCLPYATRPASRGYLKLRSTDPFDDPIIIPNYFDEQADADINYKGLELCKNLIDTSAFKELDSKLLRNVPDVCQQQNFNSKEYWMCIIRSYPYSVFHPAGTCKMGHANDASAVVDSKLKVLGVSGLRVADASVMPFIVSGNINAATVMIGEKAADIIRQFNT</sequence>
<feature type="domain" description="Glucose-methanol-choline oxidoreductase N-terminal" evidence="8">
    <location>
        <begin position="121"/>
        <end position="144"/>
    </location>
</feature>
<dbReference type="PANTHER" id="PTHR11552:SF147">
    <property type="entry name" value="CHOLINE DEHYDROGENASE, MITOCHONDRIAL"/>
    <property type="match status" value="1"/>
</dbReference>
<evidence type="ECO:0000259" key="9">
    <source>
        <dbReference type="PROSITE" id="PS00624"/>
    </source>
</evidence>
<dbReference type="PANTHER" id="PTHR11552">
    <property type="entry name" value="GLUCOSE-METHANOL-CHOLINE GMC OXIDOREDUCTASE"/>
    <property type="match status" value="1"/>
</dbReference>
<feature type="binding site" evidence="5">
    <location>
        <position position="263"/>
    </location>
    <ligand>
        <name>FAD</name>
        <dbReference type="ChEBI" id="CHEBI:57692"/>
    </ligand>
</feature>
<dbReference type="SUPFAM" id="SSF54373">
    <property type="entry name" value="FAD-linked reductases, C-terminal domain"/>
    <property type="match status" value="1"/>
</dbReference>
<comment type="similarity">
    <text evidence="2 6">Belongs to the GMC oxidoreductase family.</text>
</comment>
<dbReference type="PIRSF" id="PIRSF000137">
    <property type="entry name" value="Alcohol_oxidase"/>
    <property type="match status" value="1"/>
</dbReference>
<evidence type="ECO:0000256" key="1">
    <source>
        <dbReference type="ARBA" id="ARBA00001974"/>
    </source>
</evidence>
<evidence type="ECO:0000256" key="2">
    <source>
        <dbReference type="ARBA" id="ARBA00010790"/>
    </source>
</evidence>
<keyword evidence="7" id="KW-0732">Signal</keyword>
<feature type="signal peptide" evidence="7">
    <location>
        <begin position="1"/>
        <end position="26"/>
    </location>
</feature>
<evidence type="ECO:0000256" key="3">
    <source>
        <dbReference type="ARBA" id="ARBA00022630"/>
    </source>
</evidence>
<dbReference type="PROSITE" id="PS00624">
    <property type="entry name" value="GMC_OXRED_2"/>
    <property type="match status" value="1"/>
</dbReference>
<evidence type="ECO:0000313" key="11">
    <source>
        <dbReference type="Proteomes" id="UP001233172"/>
    </source>
</evidence>
<dbReference type="PROSITE" id="PS00623">
    <property type="entry name" value="GMC_OXRED_1"/>
    <property type="match status" value="1"/>
</dbReference>
<comment type="caution">
    <text evidence="10">The sequence shown here is derived from an EMBL/GenBank/DDBJ whole genome shotgun (WGS) entry which is preliminary data.</text>
</comment>
<keyword evidence="4 5" id="KW-0274">FAD</keyword>
<reference evidence="10" key="1">
    <citation type="journal article" date="2023" name="PLoS Negl. Trop. Dis.">
        <title>A genome sequence for Biomphalaria pfeifferi, the major vector snail for the human-infecting parasite Schistosoma mansoni.</title>
        <authorList>
            <person name="Bu L."/>
            <person name="Lu L."/>
            <person name="Laidemitt M.R."/>
            <person name="Zhang S.M."/>
            <person name="Mutuku M."/>
            <person name="Mkoji G."/>
            <person name="Steinauer M."/>
            <person name="Loker E.S."/>
        </authorList>
    </citation>
    <scope>NUCLEOTIDE SEQUENCE</scope>
    <source>
        <strain evidence="10">KasaAsao</strain>
    </source>
</reference>
<dbReference type="GO" id="GO:0050660">
    <property type="term" value="F:flavin adenine dinucleotide binding"/>
    <property type="evidence" value="ECO:0007669"/>
    <property type="project" value="InterPro"/>
</dbReference>
<comment type="cofactor">
    <cofactor evidence="1 5">
        <name>FAD</name>
        <dbReference type="ChEBI" id="CHEBI:57692"/>
    </cofactor>
</comment>
<dbReference type="InterPro" id="IPR036188">
    <property type="entry name" value="FAD/NAD-bd_sf"/>
</dbReference>
<feature type="binding site" evidence="5">
    <location>
        <position position="123"/>
    </location>
    <ligand>
        <name>FAD</name>
        <dbReference type="ChEBI" id="CHEBI:57692"/>
    </ligand>
</feature>
<evidence type="ECO:0000256" key="4">
    <source>
        <dbReference type="ARBA" id="ARBA00022827"/>
    </source>
</evidence>
<dbReference type="Gene3D" id="3.50.50.60">
    <property type="entry name" value="FAD/NAD(P)-binding domain"/>
    <property type="match status" value="1"/>
</dbReference>
<reference evidence="10" key="2">
    <citation type="submission" date="2023-04" db="EMBL/GenBank/DDBJ databases">
        <authorList>
            <person name="Bu L."/>
            <person name="Lu L."/>
            <person name="Laidemitt M.R."/>
            <person name="Zhang S.M."/>
            <person name="Mutuku M."/>
            <person name="Mkoji G."/>
            <person name="Steinauer M."/>
            <person name="Loker E.S."/>
        </authorList>
    </citation>
    <scope>NUCLEOTIDE SEQUENCE</scope>
    <source>
        <strain evidence="10">KasaAsao</strain>
        <tissue evidence="10">Whole Snail</tissue>
    </source>
</reference>
<dbReference type="InterPro" id="IPR000172">
    <property type="entry name" value="GMC_OxRdtase_N"/>
</dbReference>
<feature type="domain" description="Glucose-methanol-choline oxidoreductase N-terminal" evidence="9">
    <location>
        <begin position="298"/>
        <end position="312"/>
    </location>
</feature>
<dbReference type="Gene3D" id="3.30.560.10">
    <property type="entry name" value="Glucose Oxidase, domain 3"/>
    <property type="match status" value="1"/>
</dbReference>
<dbReference type="Pfam" id="PF00732">
    <property type="entry name" value="GMC_oxred_N"/>
    <property type="match status" value="1"/>
</dbReference>
<protein>
    <submittedName>
        <fullName evidence="10">Glucose dehydrogenase [FAD quinone]</fullName>
    </submittedName>
</protein>
<evidence type="ECO:0000256" key="6">
    <source>
        <dbReference type="RuleBase" id="RU003968"/>
    </source>
</evidence>
<dbReference type="EMBL" id="JASAOG010000013">
    <property type="protein sequence ID" value="KAK0065519.1"/>
    <property type="molecule type" value="Genomic_DNA"/>
</dbReference>
<dbReference type="Proteomes" id="UP001233172">
    <property type="component" value="Unassembled WGS sequence"/>
</dbReference>
<name>A0AAD8C2Y9_BIOPF</name>
<evidence type="ECO:0000259" key="8">
    <source>
        <dbReference type="PROSITE" id="PS00623"/>
    </source>
</evidence>
<organism evidence="10 11">
    <name type="scientific">Biomphalaria pfeifferi</name>
    <name type="common">Bloodfluke planorb</name>
    <name type="synonym">Freshwater snail</name>
    <dbReference type="NCBI Taxonomy" id="112525"/>
    <lineage>
        <taxon>Eukaryota</taxon>
        <taxon>Metazoa</taxon>
        <taxon>Spiralia</taxon>
        <taxon>Lophotrochozoa</taxon>
        <taxon>Mollusca</taxon>
        <taxon>Gastropoda</taxon>
        <taxon>Heterobranchia</taxon>
        <taxon>Euthyneura</taxon>
        <taxon>Panpulmonata</taxon>
        <taxon>Hygrophila</taxon>
        <taxon>Lymnaeoidea</taxon>
        <taxon>Planorbidae</taxon>
        <taxon>Biomphalaria</taxon>
    </lineage>
</organism>
<dbReference type="InterPro" id="IPR012132">
    <property type="entry name" value="GMC_OxRdtase"/>
</dbReference>
<dbReference type="Pfam" id="PF05199">
    <property type="entry name" value="GMC_oxred_C"/>
    <property type="match status" value="1"/>
</dbReference>
<dbReference type="GO" id="GO:0016614">
    <property type="term" value="F:oxidoreductase activity, acting on CH-OH group of donors"/>
    <property type="evidence" value="ECO:0007669"/>
    <property type="project" value="InterPro"/>
</dbReference>
<feature type="chain" id="PRO_5042261308" evidence="7">
    <location>
        <begin position="27"/>
        <end position="577"/>
    </location>
</feature>
<evidence type="ECO:0000256" key="5">
    <source>
        <dbReference type="PIRSR" id="PIRSR000137-2"/>
    </source>
</evidence>
<accession>A0AAD8C2Y9</accession>
<keyword evidence="3 6" id="KW-0285">Flavoprotein</keyword>
<gene>
    <name evidence="10" type="ORF">Bpfe_004952</name>
</gene>
<dbReference type="AlphaFoldDB" id="A0AAD8C2Y9"/>
<dbReference type="SUPFAM" id="SSF51905">
    <property type="entry name" value="FAD/NAD(P)-binding domain"/>
    <property type="match status" value="1"/>
</dbReference>